<comment type="caution">
    <text evidence="2">The sequence shown here is derived from an EMBL/GenBank/DDBJ whole genome shotgun (WGS) entry which is preliminary data.</text>
</comment>
<proteinExistence type="predicted"/>
<dbReference type="Pfam" id="PF00071">
    <property type="entry name" value="Ras"/>
    <property type="match status" value="1"/>
</dbReference>
<dbReference type="Gene3D" id="3.40.50.300">
    <property type="entry name" value="P-loop containing nucleotide triphosphate hydrolases"/>
    <property type="match status" value="1"/>
</dbReference>
<sequence>MFANKVDLIDEHDLNHGEIEAVANEENFLGYYLTSAKTGKGVVRAFNAIIEVLHEKFKDLESHPPKKVKKKKEKDEVKGKR</sequence>
<reference evidence="2" key="1">
    <citation type="journal article" date="2014" name="Front. Microbiol.">
        <title>High frequency of phylogenetically diverse reductive dehalogenase-homologous genes in deep subseafloor sedimentary metagenomes.</title>
        <authorList>
            <person name="Kawai M."/>
            <person name="Futagami T."/>
            <person name="Toyoda A."/>
            <person name="Takaki Y."/>
            <person name="Nishi S."/>
            <person name="Hori S."/>
            <person name="Arai W."/>
            <person name="Tsubouchi T."/>
            <person name="Morono Y."/>
            <person name="Uchiyama I."/>
            <person name="Ito T."/>
            <person name="Fujiyama A."/>
            <person name="Inagaki F."/>
            <person name="Takami H."/>
        </authorList>
    </citation>
    <scope>NUCLEOTIDE SEQUENCE</scope>
    <source>
        <strain evidence="2">Expedition CK06-06</strain>
    </source>
</reference>
<evidence type="ECO:0000313" key="2">
    <source>
        <dbReference type="EMBL" id="GAF75212.1"/>
    </source>
</evidence>
<dbReference type="InterPro" id="IPR001806">
    <property type="entry name" value="Small_GTPase"/>
</dbReference>
<dbReference type="EMBL" id="BARS01002946">
    <property type="protein sequence ID" value="GAF75212.1"/>
    <property type="molecule type" value="Genomic_DNA"/>
</dbReference>
<accession>X0SH44</accession>
<dbReference type="InterPro" id="IPR027417">
    <property type="entry name" value="P-loop_NTPase"/>
</dbReference>
<organism evidence="2">
    <name type="scientific">marine sediment metagenome</name>
    <dbReference type="NCBI Taxonomy" id="412755"/>
    <lineage>
        <taxon>unclassified sequences</taxon>
        <taxon>metagenomes</taxon>
        <taxon>ecological metagenomes</taxon>
    </lineage>
</organism>
<feature type="region of interest" description="Disordered" evidence="1">
    <location>
        <begin position="61"/>
        <end position="81"/>
    </location>
</feature>
<name>X0SH44_9ZZZZ</name>
<dbReference type="GO" id="GO:0003924">
    <property type="term" value="F:GTPase activity"/>
    <property type="evidence" value="ECO:0007669"/>
    <property type="project" value="InterPro"/>
</dbReference>
<protein>
    <submittedName>
        <fullName evidence="2">Uncharacterized protein</fullName>
    </submittedName>
</protein>
<evidence type="ECO:0000256" key="1">
    <source>
        <dbReference type="SAM" id="MobiDB-lite"/>
    </source>
</evidence>
<dbReference type="GO" id="GO:0005525">
    <property type="term" value="F:GTP binding"/>
    <property type="evidence" value="ECO:0007669"/>
    <property type="project" value="InterPro"/>
</dbReference>
<gene>
    <name evidence="2" type="ORF">S01H1_05658</name>
</gene>
<dbReference type="SUPFAM" id="SSF52540">
    <property type="entry name" value="P-loop containing nucleoside triphosphate hydrolases"/>
    <property type="match status" value="1"/>
</dbReference>
<dbReference type="AlphaFoldDB" id="X0SH44"/>